<gene>
    <name evidence="1" type="ordered locus">DVU_1713</name>
</gene>
<reference evidence="1 2" key="1">
    <citation type="journal article" date="2004" name="Nat. Biotechnol.">
        <title>The genome sequence of the anaerobic, sulfate-reducing bacterium Desulfovibrio vulgaris Hildenborough.</title>
        <authorList>
            <person name="Heidelberg J.F."/>
            <person name="Seshadri R."/>
            <person name="Haveman S.A."/>
            <person name="Hemme C.L."/>
            <person name="Paulsen I.T."/>
            <person name="Kolonay J.F."/>
            <person name="Eisen J.A."/>
            <person name="Ward N."/>
            <person name="Methe B."/>
            <person name="Brinkac L.M."/>
            <person name="Daugherty S.C."/>
            <person name="Deboy R.T."/>
            <person name="Dodson R.J."/>
            <person name="Durkin A.S."/>
            <person name="Madupu R."/>
            <person name="Nelson W.C."/>
            <person name="Sullivan S.A."/>
            <person name="Fouts D."/>
            <person name="Haft D.H."/>
            <person name="Selengut J."/>
            <person name="Peterson J.D."/>
            <person name="Davidsen T.M."/>
            <person name="Zafar N."/>
            <person name="Zhou L."/>
            <person name="Radune D."/>
            <person name="Dimitrov G."/>
            <person name="Hance M."/>
            <person name="Tran K."/>
            <person name="Khouri H."/>
            <person name="Gill J."/>
            <person name="Utterback T.R."/>
            <person name="Feldblyum T.V."/>
            <person name="Wall J.D."/>
            <person name="Voordouw G."/>
            <person name="Fraser C.M."/>
        </authorList>
    </citation>
    <scope>NUCLEOTIDE SEQUENCE [LARGE SCALE GENOMIC DNA]</scope>
    <source>
        <strain evidence="2">ATCC 29579 / DSM 644 / NCIMB 8303 / VKM B-1760 / Hildenborough</strain>
    </source>
</reference>
<dbReference type="RefSeq" id="WP_010939001.1">
    <property type="nucleotide sequence ID" value="NC_002937.3"/>
</dbReference>
<dbReference type="HOGENOM" id="CLU_1303293_0_0_7"/>
<proteinExistence type="predicted"/>
<evidence type="ECO:0000313" key="2">
    <source>
        <dbReference type="Proteomes" id="UP000002194"/>
    </source>
</evidence>
<evidence type="ECO:0000313" key="1">
    <source>
        <dbReference type="EMBL" id="AAS96190.1"/>
    </source>
</evidence>
<dbReference type="Proteomes" id="UP000002194">
    <property type="component" value="Chromosome"/>
</dbReference>
<keyword evidence="2" id="KW-1185">Reference proteome</keyword>
<dbReference type="KEGG" id="dvu:DVU_1713"/>
<dbReference type="AlphaFoldDB" id="Q72BC3"/>
<dbReference type="STRING" id="882.DVU_1713"/>
<accession>Q72BC3</accession>
<protein>
    <submittedName>
        <fullName evidence="1">Uncharacterized protein</fullName>
    </submittedName>
</protein>
<dbReference type="PATRIC" id="fig|882.5.peg.1578"/>
<dbReference type="EMBL" id="AE017285">
    <property type="protein sequence ID" value="AAS96190.1"/>
    <property type="molecule type" value="Genomic_DNA"/>
</dbReference>
<dbReference type="OrthoDB" id="5464291at2"/>
<sequence length="211" mass="22096">MGAATVIALTVGALAGAQSFMGAEAERGQKNYEAKVARANAEAMRQQADLEKRQGIAAQEEVDRERARLRRDYEATSGRNRSLLSSGNVALDSGSALDTLLGNADLFADDMGENRYRHEVVGWEARRKAQLSNWQADVQDSQANWLKRTAGSLGTSLLTGAVTGTMAGLSTYAMAGGFGGAQGGGGMGHVFDGNRSGGVGGGWNRVALGTR</sequence>
<dbReference type="EnsemblBacteria" id="AAS96190">
    <property type="protein sequence ID" value="AAS96190"/>
    <property type="gene ID" value="DVU_1713"/>
</dbReference>
<dbReference type="eggNOG" id="ENOG5031DCG">
    <property type="taxonomic scope" value="Bacteria"/>
</dbReference>
<organism evidence="1 2">
    <name type="scientific">Nitratidesulfovibrio vulgaris (strain ATCC 29579 / DSM 644 / CCUG 34227 / NCIMB 8303 / VKM B-1760 / Hildenborough)</name>
    <name type="common">Desulfovibrio vulgaris</name>
    <dbReference type="NCBI Taxonomy" id="882"/>
    <lineage>
        <taxon>Bacteria</taxon>
        <taxon>Pseudomonadati</taxon>
        <taxon>Thermodesulfobacteriota</taxon>
        <taxon>Desulfovibrionia</taxon>
        <taxon>Desulfovibrionales</taxon>
        <taxon>Desulfovibrionaceae</taxon>
        <taxon>Nitratidesulfovibrio</taxon>
    </lineage>
</organism>
<name>Q72BC3_NITV2</name>
<dbReference type="PaxDb" id="882-DVU_1713"/>